<name>V7PEC5_PLAYE</name>
<evidence type="ECO:0000256" key="1">
    <source>
        <dbReference type="SAM" id="Phobius"/>
    </source>
</evidence>
<keyword evidence="1" id="KW-0472">Membrane</keyword>
<dbReference type="Proteomes" id="UP000018538">
    <property type="component" value="Unassembled WGS sequence"/>
</dbReference>
<dbReference type="OrthoDB" id="373250at2759"/>
<feature type="transmembrane region" description="Helical" evidence="1">
    <location>
        <begin position="285"/>
        <end position="303"/>
    </location>
</feature>
<dbReference type="AlphaFoldDB" id="V7PEC5"/>
<accession>V7PEC5</accession>
<keyword evidence="1" id="KW-1133">Transmembrane helix</keyword>
<evidence type="ECO:0000313" key="2">
    <source>
        <dbReference type="EMBL" id="ETB56693.1"/>
    </source>
</evidence>
<dbReference type="InterPro" id="IPR006477">
    <property type="entry name" value="Yir_bir_cir"/>
</dbReference>
<sequence length="332" mass="38675">MDKEVVYAFFNNNNFLYILLYISLNLILIKFCRILISISNSFPNSLDKDGNYQFTMNHSTLNGYCNNKNCSNNFEKINAGCLYLLDAFFENPSVFNSVAKSNVNIVEYIMIWLSKMLSRIENTENESLGFFYNTYIKGDNNYKKSISNVMGCNNYKELIDKTNMMNMKIKDISKLYDAFNTLCMMHYEFNEKSPNCDKYLKDANKFVEKYKKLKADSSITEKSSYNQLLSTLLTDYNNFENKCTSNGVNCTNFPSLQTIEKKHHVQSFEQISEDTSSSSSVTNKLFTVLSIFGVIAFILGISYKYSLFGFRKRFQKQKLREKLKNIKKRMNQ</sequence>
<dbReference type="EMBL" id="KI635815">
    <property type="protein sequence ID" value="ETB56693.1"/>
    <property type="molecule type" value="Genomic_DNA"/>
</dbReference>
<organism evidence="2 3">
    <name type="scientific">Plasmodium yoelii 17X</name>
    <dbReference type="NCBI Taxonomy" id="1323249"/>
    <lineage>
        <taxon>Eukaryota</taxon>
        <taxon>Sar</taxon>
        <taxon>Alveolata</taxon>
        <taxon>Apicomplexa</taxon>
        <taxon>Aconoidasida</taxon>
        <taxon>Haemosporida</taxon>
        <taxon>Plasmodiidae</taxon>
        <taxon>Plasmodium</taxon>
        <taxon>Plasmodium (Vinckeia)</taxon>
    </lineage>
</organism>
<feature type="transmembrane region" description="Helical" evidence="1">
    <location>
        <begin position="15"/>
        <end position="36"/>
    </location>
</feature>
<keyword evidence="1" id="KW-0812">Transmembrane</keyword>
<proteinExistence type="predicted"/>
<protein>
    <submittedName>
        <fullName evidence="2">Uncharacterized protein</fullName>
    </submittedName>
</protein>
<keyword evidence="3" id="KW-1185">Reference proteome</keyword>
<reference evidence="2 3" key="1">
    <citation type="submission" date="2013-11" db="EMBL/GenBank/DDBJ databases">
        <title>The Genome Sequence of Plasmodium yoelii 17X.</title>
        <authorList>
            <consortium name="The Broad Institute Genomics Platform"/>
            <consortium name="The Broad Institute Genome Sequencing Center for Infectious Disease"/>
            <person name="Neafsey D."/>
            <person name="Adams J."/>
            <person name="Walker B."/>
            <person name="Young S.K."/>
            <person name="Zeng Q."/>
            <person name="Gargeya S."/>
            <person name="Fitzgerald M."/>
            <person name="Haas B."/>
            <person name="Abouelleil A."/>
            <person name="Alvarado L."/>
            <person name="Chapman S.B."/>
            <person name="Gainer-Dewar J."/>
            <person name="Goldberg J."/>
            <person name="Griggs A."/>
            <person name="Gujja S."/>
            <person name="Hansen M."/>
            <person name="Howarth C."/>
            <person name="Imamovic A."/>
            <person name="Ireland A."/>
            <person name="Larimer J."/>
            <person name="McCowan C."/>
            <person name="Murphy C."/>
            <person name="Pearson M."/>
            <person name="Poon T.W."/>
            <person name="Priest M."/>
            <person name="Roberts A."/>
            <person name="Saif S."/>
            <person name="Shea T."/>
            <person name="Sykes S."/>
            <person name="Wortman J."/>
            <person name="Nusbaum C."/>
            <person name="Birren B."/>
        </authorList>
    </citation>
    <scope>NUCLEOTIDE SEQUENCE [LARGE SCALE GENOMIC DNA]</scope>
    <source>
        <strain evidence="2 3">17X</strain>
    </source>
</reference>
<gene>
    <name evidence="2" type="ORF">YYC_05511</name>
</gene>
<dbReference type="Pfam" id="PF06022">
    <property type="entry name" value="Cir_Bir_Yir"/>
    <property type="match status" value="1"/>
</dbReference>
<dbReference type="NCBIfam" id="TIGR01590">
    <property type="entry name" value="yir-bir-cir_Pla"/>
    <property type="match status" value="1"/>
</dbReference>
<evidence type="ECO:0000313" key="3">
    <source>
        <dbReference type="Proteomes" id="UP000018538"/>
    </source>
</evidence>